<gene>
    <name evidence="2" type="ORF">ABENE_00620</name>
</gene>
<organism evidence="2 3">
    <name type="scientific">Asticcacaulis benevestitus DSM 16100 = ATCC BAA-896</name>
    <dbReference type="NCBI Taxonomy" id="1121022"/>
    <lineage>
        <taxon>Bacteria</taxon>
        <taxon>Pseudomonadati</taxon>
        <taxon>Pseudomonadota</taxon>
        <taxon>Alphaproteobacteria</taxon>
        <taxon>Caulobacterales</taxon>
        <taxon>Caulobacteraceae</taxon>
        <taxon>Asticcacaulis</taxon>
    </lineage>
</organism>
<dbReference type="AlphaFoldDB" id="V4Q4P6"/>
<evidence type="ECO:0008006" key="4">
    <source>
        <dbReference type="Google" id="ProtNLM"/>
    </source>
</evidence>
<dbReference type="InterPro" id="IPR010699">
    <property type="entry name" value="DUF1275"/>
</dbReference>
<dbReference type="Proteomes" id="UP000017837">
    <property type="component" value="Unassembled WGS sequence"/>
</dbReference>
<dbReference type="STRING" id="1121022.GCA_000376105_01484"/>
<name>V4Q4P6_9CAUL</name>
<keyword evidence="3" id="KW-1185">Reference proteome</keyword>
<feature type="transmembrane region" description="Helical" evidence="1">
    <location>
        <begin position="12"/>
        <end position="35"/>
    </location>
</feature>
<feature type="transmembrane region" description="Helical" evidence="1">
    <location>
        <begin position="196"/>
        <end position="216"/>
    </location>
</feature>
<keyword evidence="1" id="KW-0812">Transmembrane</keyword>
<dbReference type="EMBL" id="AWGB01000001">
    <property type="protein sequence ID" value="ESQ94629.1"/>
    <property type="molecule type" value="Genomic_DNA"/>
</dbReference>
<dbReference type="OrthoDB" id="7057004at2"/>
<dbReference type="eggNOG" id="COG3619">
    <property type="taxonomic scope" value="Bacteria"/>
</dbReference>
<feature type="transmembrane region" description="Helical" evidence="1">
    <location>
        <begin position="55"/>
        <end position="78"/>
    </location>
</feature>
<feature type="transmembrane region" description="Helical" evidence="1">
    <location>
        <begin position="115"/>
        <end position="132"/>
    </location>
</feature>
<protein>
    <recommendedName>
        <fullName evidence="4">Permease</fullName>
    </recommendedName>
</protein>
<dbReference type="PANTHER" id="PTHR37314:SF4">
    <property type="entry name" value="UPF0700 TRANSMEMBRANE PROTEIN YOAK"/>
    <property type="match status" value="1"/>
</dbReference>
<proteinExistence type="predicted"/>
<feature type="transmembrane region" description="Helical" evidence="1">
    <location>
        <begin position="90"/>
        <end position="109"/>
    </location>
</feature>
<keyword evidence="1" id="KW-1133">Transmembrane helix</keyword>
<feature type="transmembrane region" description="Helical" evidence="1">
    <location>
        <begin position="172"/>
        <end position="190"/>
    </location>
</feature>
<accession>V4Q4P6</accession>
<sequence length="236" mass="25401">MTNPKPERTLPVAALLITAAGMLDAFTYVGYGGVFANAMTGNIVLLVVRVAKQDYAAILPFLAPILSYLSGVAVAHILKERPLFGRLRSPARTFLALEIVFLILVAFLPRSIPDMLVVTGIALVAAMQATAFTRIGEFAYTSVTTSANLRHFATGLLDWLVFRKNRESRRQAVFFLTLCAGFISGALAGAEATTYFGHGAVWLPAALLAAALVLCLPWNVPMRGLFNGEPVKKTDS</sequence>
<evidence type="ECO:0000313" key="2">
    <source>
        <dbReference type="EMBL" id="ESQ94629.1"/>
    </source>
</evidence>
<reference evidence="2 3" key="1">
    <citation type="journal article" date="2014" name="Nature">
        <title>Sequential evolution of bacterial morphology by co-option of a developmental regulator.</title>
        <authorList>
            <person name="Jiang C."/>
            <person name="Brown P.J."/>
            <person name="Ducret A."/>
            <person name="Brun Y.V."/>
        </authorList>
    </citation>
    <scope>NUCLEOTIDE SEQUENCE [LARGE SCALE GENOMIC DNA]</scope>
    <source>
        <strain evidence="2 3">DSM 16100</strain>
    </source>
</reference>
<dbReference type="PATRIC" id="fig|1121022.4.peg.123"/>
<comment type="caution">
    <text evidence="2">The sequence shown here is derived from an EMBL/GenBank/DDBJ whole genome shotgun (WGS) entry which is preliminary data.</text>
</comment>
<dbReference type="RefSeq" id="WP_018081152.1">
    <property type="nucleotide sequence ID" value="NZ_AQWM01000004.1"/>
</dbReference>
<keyword evidence="1" id="KW-0472">Membrane</keyword>
<dbReference type="PANTHER" id="PTHR37314">
    <property type="entry name" value="SLR0142 PROTEIN"/>
    <property type="match status" value="1"/>
</dbReference>
<evidence type="ECO:0000256" key="1">
    <source>
        <dbReference type="SAM" id="Phobius"/>
    </source>
</evidence>
<evidence type="ECO:0000313" key="3">
    <source>
        <dbReference type="Proteomes" id="UP000017837"/>
    </source>
</evidence>
<dbReference type="Pfam" id="PF06912">
    <property type="entry name" value="DUF1275"/>
    <property type="match status" value="1"/>
</dbReference>